<evidence type="ECO:0000256" key="7">
    <source>
        <dbReference type="SAM" id="Phobius"/>
    </source>
</evidence>
<keyword evidence="3" id="KW-1003">Cell membrane</keyword>
<feature type="transmembrane region" description="Helical" evidence="7">
    <location>
        <begin position="323"/>
        <end position="346"/>
    </location>
</feature>
<comment type="caution">
    <text evidence="8">The sequence shown here is derived from an EMBL/GenBank/DDBJ whole genome shotgun (WGS) entry which is preliminary data.</text>
</comment>
<gene>
    <name evidence="8" type="ORF">CJD38_14335</name>
</gene>
<evidence type="ECO:0000256" key="5">
    <source>
        <dbReference type="ARBA" id="ARBA00022989"/>
    </source>
</evidence>
<name>A0A2T5MDL1_9GAMM</name>
<dbReference type="OrthoDB" id="8538786at2"/>
<evidence type="ECO:0000313" key="9">
    <source>
        <dbReference type="Proteomes" id="UP000244248"/>
    </source>
</evidence>
<evidence type="ECO:0000256" key="4">
    <source>
        <dbReference type="ARBA" id="ARBA00022692"/>
    </source>
</evidence>
<sequence length="485" mass="52656">MSDLSVRAAGAAWWSALEILARYGMQFVVMVILARLLTPEDFGLVAMLLVFISIGTLFVDAGFGAALVQRQNITVNDETTIFIFTTCASLIVAGILALSAPWIAAFFDQPKLIDLTRFMALALPLGALASVPDAILTIKLDFKSRARAEVIASILSGIIAITLALHGAGVWSLAWQGLISIGIRGLLLWSYTSWRPRGVYSHASFQSLFRFGGYMLLSNLLNTIAVRLQSLAIGKLFDARQLGFYTLAQNTQSAPATFMGSLLTRVGLPVFSTIADDRERLLGALRSSLRMAMFLFVPCMVGIAIVARPLIELLYGEKWSSAAPILSLLSLSSTLWPIHVLNLAAISAQGRSDLFLRLEVIKQCIGIALIIAFAAWGPLAIASAVLTSGLFAAMLNTYYSKKMLGYGLMAQLRDQWPTFALSLVVAGIGWAILHWTKASIFTMLVAVITCAFTYLLLAVLTKNEALRELKHTLQTLRPKSSTISS</sequence>
<comment type="subcellular location">
    <subcellularLocation>
        <location evidence="1">Cell membrane</location>
        <topology evidence="1">Multi-pass membrane protein</topology>
    </subcellularLocation>
</comment>
<dbReference type="GO" id="GO:0005886">
    <property type="term" value="C:plasma membrane"/>
    <property type="evidence" value="ECO:0007669"/>
    <property type="project" value="UniProtKB-SubCell"/>
</dbReference>
<dbReference type="PANTHER" id="PTHR30250">
    <property type="entry name" value="PST FAMILY PREDICTED COLANIC ACID TRANSPORTER"/>
    <property type="match status" value="1"/>
</dbReference>
<feature type="transmembrane region" description="Helical" evidence="7">
    <location>
        <begin position="80"/>
        <end position="106"/>
    </location>
</feature>
<reference evidence="8 9" key="1">
    <citation type="submission" date="2018-04" db="EMBL/GenBank/DDBJ databases">
        <title>Novel species isolated from glacier.</title>
        <authorList>
            <person name="Liu Q."/>
            <person name="Xin Y.-H."/>
        </authorList>
    </citation>
    <scope>NUCLEOTIDE SEQUENCE [LARGE SCALE GENOMIC DNA]</scope>
    <source>
        <strain evidence="8 9">GT1R17</strain>
    </source>
</reference>
<evidence type="ECO:0000256" key="1">
    <source>
        <dbReference type="ARBA" id="ARBA00004651"/>
    </source>
</evidence>
<accession>A0A2T5MDL1</accession>
<feature type="transmembrane region" description="Helical" evidence="7">
    <location>
        <begin position="440"/>
        <end position="460"/>
    </location>
</feature>
<keyword evidence="9" id="KW-1185">Reference proteome</keyword>
<comment type="similarity">
    <text evidence="2">Belongs to the polysaccharide synthase family.</text>
</comment>
<dbReference type="Pfam" id="PF13440">
    <property type="entry name" value="Polysacc_synt_3"/>
    <property type="match status" value="1"/>
</dbReference>
<feature type="transmembrane region" description="Helical" evidence="7">
    <location>
        <begin position="118"/>
        <end position="138"/>
    </location>
</feature>
<dbReference type="AlphaFoldDB" id="A0A2T5MDL1"/>
<keyword evidence="4 7" id="KW-0812">Transmembrane</keyword>
<feature type="transmembrane region" description="Helical" evidence="7">
    <location>
        <begin position="150"/>
        <end position="167"/>
    </location>
</feature>
<dbReference type="InterPro" id="IPR050833">
    <property type="entry name" value="Poly_Biosynth_Transport"/>
</dbReference>
<feature type="transmembrane region" description="Helical" evidence="7">
    <location>
        <begin position="415"/>
        <end position="433"/>
    </location>
</feature>
<keyword evidence="5 7" id="KW-1133">Transmembrane helix</keyword>
<dbReference type="Proteomes" id="UP000244248">
    <property type="component" value="Unassembled WGS sequence"/>
</dbReference>
<evidence type="ECO:0000313" key="8">
    <source>
        <dbReference type="EMBL" id="PTU30670.1"/>
    </source>
</evidence>
<dbReference type="EMBL" id="QANS01000005">
    <property type="protein sequence ID" value="PTU30670.1"/>
    <property type="molecule type" value="Genomic_DNA"/>
</dbReference>
<feature type="transmembrane region" description="Helical" evidence="7">
    <location>
        <begin position="44"/>
        <end position="68"/>
    </location>
</feature>
<dbReference type="RefSeq" id="WP_107941043.1">
    <property type="nucleotide sequence ID" value="NZ_QANS01000005.1"/>
</dbReference>
<evidence type="ECO:0000256" key="2">
    <source>
        <dbReference type="ARBA" id="ARBA00007430"/>
    </source>
</evidence>
<keyword evidence="6 7" id="KW-0472">Membrane</keyword>
<feature type="transmembrane region" description="Helical" evidence="7">
    <location>
        <begin position="367"/>
        <end position="395"/>
    </location>
</feature>
<dbReference type="PANTHER" id="PTHR30250:SF10">
    <property type="entry name" value="LIPOPOLYSACCHARIDE BIOSYNTHESIS PROTEIN WZXC"/>
    <property type="match status" value="1"/>
</dbReference>
<organism evidence="8 9">
    <name type="scientific">Stenotrophobium rhamnosiphilum</name>
    <dbReference type="NCBI Taxonomy" id="2029166"/>
    <lineage>
        <taxon>Bacteria</taxon>
        <taxon>Pseudomonadati</taxon>
        <taxon>Pseudomonadota</taxon>
        <taxon>Gammaproteobacteria</taxon>
        <taxon>Nevskiales</taxon>
        <taxon>Nevskiaceae</taxon>
        <taxon>Stenotrophobium</taxon>
    </lineage>
</organism>
<dbReference type="CDD" id="cd13127">
    <property type="entry name" value="MATE_tuaB_like"/>
    <property type="match status" value="1"/>
</dbReference>
<feature type="transmembrane region" description="Helical" evidence="7">
    <location>
        <begin position="20"/>
        <end position="38"/>
    </location>
</feature>
<evidence type="ECO:0000256" key="3">
    <source>
        <dbReference type="ARBA" id="ARBA00022475"/>
    </source>
</evidence>
<feature type="transmembrane region" description="Helical" evidence="7">
    <location>
        <begin position="292"/>
        <end position="311"/>
    </location>
</feature>
<proteinExistence type="inferred from homology"/>
<protein>
    <submittedName>
        <fullName evidence="8">Uncharacterized protein</fullName>
    </submittedName>
</protein>
<evidence type="ECO:0000256" key="6">
    <source>
        <dbReference type="ARBA" id="ARBA00023136"/>
    </source>
</evidence>